<reference evidence="1" key="2">
    <citation type="submission" date="2024-04" db="EMBL/GenBank/DDBJ databases">
        <authorList>
            <person name="Diaz M."/>
            <person name="Bach T."/>
            <person name="Gonzalez Anta G."/>
            <person name="Agaras B."/>
            <person name="Wibberg D."/>
            <person name="Noguera F."/>
            <person name="Canciani W."/>
            <person name="Ybarra T."/>
            <person name="Nunez M.L."/>
            <person name="Valverde C."/>
        </authorList>
    </citation>
    <scope>NUCLEOTIDE SEQUENCE</scope>
    <source>
        <strain evidence="1">1008</strain>
    </source>
</reference>
<evidence type="ECO:0000313" key="2">
    <source>
        <dbReference type="Proteomes" id="UP001056907"/>
    </source>
</evidence>
<organism evidence="1 2">
    <name type="scientific">Pseudomonas pergaminensis</name>
    <dbReference type="NCBI Taxonomy" id="2853159"/>
    <lineage>
        <taxon>Bacteria</taxon>
        <taxon>Pseudomonadati</taxon>
        <taxon>Pseudomonadota</taxon>
        <taxon>Gammaproteobacteria</taxon>
        <taxon>Pseudomonadales</taxon>
        <taxon>Pseudomonadaceae</taxon>
        <taxon>Pseudomonas</taxon>
    </lineage>
</organism>
<dbReference type="SUPFAM" id="SSF54593">
    <property type="entry name" value="Glyoxalase/Bleomycin resistance protein/Dihydroxybiphenyl dioxygenase"/>
    <property type="match status" value="1"/>
</dbReference>
<dbReference type="Proteomes" id="UP001056907">
    <property type="component" value="Chromosome"/>
</dbReference>
<proteinExistence type="predicted"/>
<dbReference type="InterPro" id="IPR029068">
    <property type="entry name" value="Glyas_Bleomycin-R_OHBP_Dase"/>
</dbReference>
<name>A0ABD7TQ61_9PSED</name>
<dbReference type="EMBL" id="CP078013">
    <property type="protein sequence ID" value="USW03715.1"/>
    <property type="molecule type" value="Genomic_DNA"/>
</dbReference>
<reference evidence="1" key="1">
    <citation type="journal article" date="2022" name="Front. Plant Sci.">
        <title>Agronomic efficiency and genome mining analysis of the wheat-biostimulant rhizospheric bacterium Pseudomonas pergaminensis sp. nov. strain 1008T.</title>
        <authorList>
            <person name="Diaz M."/>
            <person name="Bach T."/>
            <person name="Gonzalez Anta G."/>
            <person name="Agaras B."/>
            <person name="Wibberg D."/>
            <person name="Noguera F."/>
            <person name="Canciani W."/>
            <person name="Valverde C."/>
        </authorList>
    </citation>
    <scope>NUCLEOTIDE SEQUENCE</scope>
    <source>
        <strain evidence="1">1008</strain>
    </source>
</reference>
<dbReference type="RefSeq" id="WP_078828261.1">
    <property type="nucleotide sequence ID" value="NZ_CP078013.2"/>
</dbReference>
<gene>
    <name evidence="1" type="ORF">KUA23_13895</name>
</gene>
<sequence>MKLNHINLCSSDVTALSAFLNRFFDYEILQAGKAPAPAGSSKSEYEYAMLEGSDQSFIVITEILSPIQPAYPTNFHFGIIMDTALKVHEKHLEMSEAGFHPEEISNGFEVLGVQWTAFYCPIGDGMKIEVNHRTGPAAFRGSVTGH</sequence>
<dbReference type="CDD" id="cd06587">
    <property type="entry name" value="VOC"/>
    <property type="match status" value="1"/>
</dbReference>
<dbReference type="KEGG" id="ppeg:KUA23_13895"/>
<protein>
    <submittedName>
        <fullName evidence="1">VOC family protein</fullName>
    </submittedName>
</protein>
<dbReference type="Gene3D" id="3.10.180.10">
    <property type="entry name" value="2,3-Dihydroxybiphenyl 1,2-Dioxygenase, domain 1"/>
    <property type="match status" value="1"/>
</dbReference>
<dbReference type="AlphaFoldDB" id="A0ABD7TQ61"/>
<accession>A0ABD7TQ61</accession>
<evidence type="ECO:0000313" key="1">
    <source>
        <dbReference type="EMBL" id="USW03715.1"/>
    </source>
</evidence>